<evidence type="ECO:0000256" key="4">
    <source>
        <dbReference type="ARBA" id="ARBA00023163"/>
    </source>
</evidence>
<dbReference type="SUPFAM" id="SSF46894">
    <property type="entry name" value="C-terminal effector domain of the bipartite response regulators"/>
    <property type="match status" value="1"/>
</dbReference>
<dbReference type="EMBL" id="CAEZSR010000153">
    <property type="protein sequence ID" value="CAB4580959.1"/>
    <property type="molecule type" value="Genomic_DNA"/>
</dbReference>
<dbReference type="PRINTS" id="PR00038">
    <property type="entry name" value="HTHLUXR"/>
</dbReference>
<dbReference type="InterPro" id="IPR001789">
    <property type="entry name" value="Sig_transdc_resp-reg_receiver"/>
</dbReference>
<dbReference type="InterPro" id="IPR011006">
    <property type="entry name" value="CheY-like_superfamily"/>
</dbReference>
<dbReference type="GO" id="GO:0000160">
    <property type="term" value="P:phosphorelay signal transduction system"/>
    <property type="evidence" value="ECO:0007669"/>
    <property type="project" value="InterPro"/>
</dbReference>
<dbReference type="Gene3D" id="3.40.50.2300">
    <property type="match status" value="1"/>
</dbReference>
<feature type="domain" description="HTH luxR-type" evidence="6">
    <location>
        <begin position="206"/>
        <end position="271"/>
    </location>
</feature>
<feature type="region of interest" description="Disordered" evidence="5">
    <location>
        <begin position="1"/>
        <end position="29"/>
    </location>
</feature>
<dbReference type="InterPro" id="IPR000792">
    <property type="entry name" value="Tscrpt_reg_LuxR_C"/>
</dbReference>
<dbReference type="Pfam" id="PF00072">
    <property type="entry name" value="Response_reg"/>
    <property type="match status" value="1"/>
</dbReference>
<evidence type="ECO:0000256" key="3">
    <source>
        <dbReference type="ARBA" id="ARBA00023125"/>
    </source>
</evidence>
<feature type="domain" description="Response regulatory" evidence="7">
    <location>
        <begin position="48"/>
        <end position="182"/>
    </location>
</feature>
<dbReference type="Pfam" id="PF00196">
    <property type="entry name" value="GerE"/>
    <property type="match status" value="1"/>
</dbReference>
<name>A0A6J6F071_9ZZZZ</name>
<dbReference type="InterPro" id="IPR016032">
    <property type="entry name" value="Sig_transdc_resp-reg_C-effctor"/>
</dbReference>
<organism evidence="8">
    <name type="scientific">freshwater metagenome</name>
    <dbReference type="NCBI Taxonomy" id="449393"/>
    <lineage>
        <taxon>unclassified sequences</taxon>
        <taxon>metagenomes</taxon>
        <taxon>ecological metagenomes</taxon>
    </lineage>
</organism>
<evidence type="ECO:0000259" key="7">
    <source>
        <dbReference type="PROSITE" id="PS50110"/>
    </source>
</evidence>
<dbReference type="InterPro" id="IPR058245">
    <property type="entry name" value="NreC/VraR/RcsB-like_REC"/>
</dbReference>
<dbReference type="PROSITE" id="PS50110">
    <property type="entry name" value="RESPONSE_REGULATORY"/>
    <property type="match status" value="1"/>
</dbReference>
<dbReference type="PROSITE" id="PS50043">
    <property type="entry name" value="HTH_LUXR_2"/>
    <property type="match status" value="1"/>
</dbReference>
<dbReference type="PANTHER" id="PTHR43214:SF24">
    <property type="entry name" value="TRANSCRIPTIONAL REGULATORY PROTEIN NARL-RELATED"/>
    <property type="match status" value="1"/>
</dbReference>
<keyword evidence="4" id="KW-0804">Transcription</keyword>
<evidence type="ECO:0000256" key="1">
    <source>
        <dbReference type="ARBA" id="ARBA00022553"/>
    </source>
</evidence>
<sequence length="280" mass="30144">MLAPQRHRLPEPSIRVPDPRARSACPAVSSGERPCGWPRNVWRVQSTRIVIADDSALVRAGVEAMLASAGSCERDAAADGGPPPVEVCGRASSLDELYDVVERVGPDVVVTDIRMPPRHDDEGIAAAIRLRQSHPDLGVVVLSQYADPAYLQRLLAGGSSGRGYLLKDRLATPGELVTAIELVRRGGSFVDPTVVEQLVARQRVEASSPLTRLTARETEILAAIATGKSNAAIGEQLFIGQRAVEKHINAIFAKLDLHEDPDANRRVRAVLLFLRAGVPD</sequence>
<dbReference type="SMART" id="SM00421">
    <property type="entry name" value="HTH_LUXR"/>
    <property type="match status" value="1"/>
</dbReference>
<dbReference type="SUPFAM" id="SSF52172">
    <property type="entry name" value="CheY-like"/>
    <property type="match status" value="1"/>
</dbReference>
<dbReference type="InterPro" id="IPR039420">
    <property type="entry name" value="WalR-like"/>
</dbReference>
<gene>
    <name evidence="8" type="ORF">UFOPK1493_03075</name>
</gene>
<evidence type="ECO:0000313" key="8">
    <source>
        <dbReference type="EMBL" id="CAB4580959.1"/>
    </source>
</evidence>
<keyword evidence="3" id="KW-0238">DNA-binding</keyword>
<keyword evidence="2" id="KW-0805">Transcription regulation</keyword>
<evidence type="ECO:0000259" key="6">
    <source>
        <dbReference type="PROSITE" id="PS50043"/>
    </source>
</evidence>
<dbReference type="GO" id="GO:0003677">
    <property type="term" value="F:DNA binding"/>
    <property type="evidence" value="ECO:0007669"/>
    <property type="project" value="UniProtKB-KW"/>
</dbReference>
<dbReference type="SMART" id="SM00448">
    <property type="entry name" value="REC"/>
    <property type="match status" value="1"/>
</dbReference>
<accession>A0A6J6F071</accession>
<dbReference type="CDD" id="cd17535">
    <property type="entry name" value="REC_NarL-like"/>
    <property type="match status" value="1"/>
</dbReference>
<dbReference type="PANTHER" id="PTHR43214">
    <property type="entry name" value="TWO-COMPONENT RESPONSE REGULATOR"/>
    <property type="match status" value="1"/>
</dbReference>
<reference evidence="8" key="1">
    <citation type="submission" date="2020-05" db="EMBL/GenBank/DDBJ databases">
        <authorList>
            <person name="Chiriac C."/>
            <person name="Salcher M."/>
            <person name="Ghai R."/>
            <person name="Kavagutti S V."/>
        </authorList>
    </citation>
    <scope>NUCLEOTIDE SEQUENCE</scope>
</reference>
<evidence type="ECO:0000256" key="2">
    <source>
        <dbReference type="ARBA" id="ARBA00023015"/>
    </source>
</evidence>
<keyword evidence="1" id="KW-0597">Phosphoprotein</keyword>
<evidence type="ECO:0000256" key="5">
    <source>
        <dbReference type="SAM" id="MobiDB-lite"/>
    </source>
</evidence>
<protein>
    <submittedName>
        <fullName evidence="8">Unannotated protein</fullName>
    </submittedName>
</protein>
<dbReference type="AlphaFoldDB" id="A0A6J6F071"/>
<dbReference type="GO" id="GO:0006355">
    <property type="term" value="P:regulation of DNA-templated transcription"/>
    <property type="evidence" value="ECO:0007669"/>
    <property type="project" value="InterPro"/>
</dbReference>
<proteinExistence type="predicted"/>
<dbReference type="CDD" id="cd06170">
    <property type="entry name" value="LuxR_C_like"/>
    <property type="match status" value="1"/>
</dbReference>